<proteinExistence type="predicted"/>
<dbReference type="AlphaFoldDB" id="A0A382NLE4"/>
<organism evidence="1">
    <name type="scientific">marine metagenome</name>
    <dbReference type="NCBI Taxonomy" id="408172"/>
    <lineage>
        <taxon>unclassified sequences</taxon>
        <taxon>metagenomes</taxon>
        <taxon>ecological metagenomes</taxon>
    </lineage>
</organism>
<name>A0A382NLE4_9ZZZZ</name>
<dbReference type="EMBL" id="UINC01101310">
    <property type="protein sequence ID" value="SVC62019.1"/>
    <property type="molecule type" value="Genomic_DNA"/>
</dbReference>
<dbReference type="SUPFAM" id="SSF64182">
    <property type="entry name" value="DHH phosphoesterases"/>
    <property type="match status" value="1"/>
</dbReference>
<gene>
    <name evidence="1" type="ORF">METZ01_LOCUS314873</name>
</gene>
<reference evidence="1" key="1">
    <citation type="submission" date="2018-05" db="EMBL/GenBank/DDBJ databases">
        <authorList>
            <person name="Lanie J.A."/>
            <person name="Ng W.-L."/>
            <person name="Kazmierczak K.M."/>
            <person name="Andrzejewski T.M."/>
            <person name="Davidsen T.M."/>
            <person name="Wayne K.J."/>
            <person name="Tettelin H."/>
            <person name="Glass J.I."/>
            <person name="Rusch D."/>
            <person name="Podicherti R."/>
            <person name="Tsui H.-C.T."/>
            <person name="Winkler M.E."/>
        </authorList>
    </citation>
    <scope>NUCLEOTIDE SEQUENCE</scope>
</reference>
<feature type="non-terminal residue" evidence="1">
    <location>
        <position position="247"/>
    </location>
</feature>
<protein>
    <recommendedName>
        <fullName evidence="2">DDH domain-containing protein</fullName>
    </recommendedName>
</protein>
<dbReference type="InterPro" id="IPR038763">
    <property type="entry name" value="DHH_sf"/>
</dbReference>
<dbReference type="Gene3D" id="3.90.1640.10">
    <property type="entry name" value="inorganic pyrophosphatase (n-terminal core)"/>
    <property type="match status" value="1"/>
</dbReference>
<sequence length="247" mass="27807">MVSLALFLRLIDKQASVVLPNGLTENLNYLIKILNHNSIPIVKNESEIRGLRGHVEGIVICDTANSKLVPFYSVLMEEFIEKGIQVIEIDHHFGTDSEAVTERGIKLFREASATTEIVGEFLQSLARKFPETEDPFSQRNILIGLITGLLGDTVGGKAILFKNDFDYWMEKLGNKLTQNTRWRSARGDRTDDSKKSKFGTPEKIGEYLDQLSNEQEKYIAVLTKRIEKQGGLGFLNLMNSALEEIES</sequence>
<accession>A0A382NLE4</accession>
<evidence type="ECO:0000313" key="1">
    <source>
        <dbReference type="EMBL" id="SVC62019.1"/>
    </source>
</evidence>
<evidence type="ECO:0008006" key="2">
    <source>
        <dbReference type="Google" id="ProtNLM"/>
    </source>
</evidence>